<keyword evidence="1" id="KW-0805">Transcription regulation</keyword>
<gene>
    <name evidence="7" type="ORF">ACFOKJ_03660</name>
</gene>
<evidence type="ECO:0000259" key="6">
    <source>
        <dbReference type="PROSITE" id="PS51464"/>
    </source>
</evidence>
<sequence length="298" mass="31235">MTTSLHDTRLMQRVQQALPQLTPALRKVAEHLLRHPLLAATQGIEEWARACDASPAAVNRFASSMGYAGFAALKAELGATLQAVASPLNKLAQQLDGTQSHDTFGKLIAVSQTNLQTTADSLSAAGFEAVVASLCAARRVYVLGFGNSYYLAGLAASNLAPYCDAQLASAEGGNENAAYKLAGAGSEDVVLAITLPRYSRDTVQLARFAAERGARIVAITDSPASPLAAVASHALYVAAEHPVLSAANSAVLALIEALVAAVMLRNPDVLRLSAELSESLLDYLYIDQPLAAPRPRGQ</sequence>
<keyword evidence="2" id="KW-0238">DNA-binding</keyword>
<dbReference type="EMBL" id="JBHRYH010000009">
    <property type="protein sequence ID" value="MFC3625242.1"/>
    <property type="molecule type" value="Genomic_DNA"/>
</dbReference>
<dbReference type="InterPro" id="IPR046348">
    <property type="entry name" value="SIS_dom_sf"/>
</dbReference>
<evidence type="ECO:0000256" key="4">
    <source>
        <dbReference type="ARBA" id="ARBA00023163"/>
    </source>
</evidence>
<evidence type="ECO:0000313" key="7">
    <source>
        <dbReference type="EMBL" id="MFC3625242.1"/>
    </source>
</evidence>
<dbReference type="Pfam" id="PF01380">
    <property type="entry name" value="SIS"/>
    <property type="match status" value="1"/>
</dbReference>
<dbReference type="PROSITE" id="PS51071">
    <property type="entry name" value="HTH_RPIR"/>
    <property type="match status" value="1"/>
</dbReference>
<dbReference type="SUPFAM" id="SSF53697">
    <property type="entry name" value="SIS domain"/>
    <property type="match status" value="1"/>
</dbReference>
<dbReference type="Gene3D" id="1.10.10.10">
    <property type="entry name" value="Winged helix-like DNA-binding domain superfamily/Winged helix DNA-binding domain"/>
    <property type="match status" value="1"/>
</dbReference>
<dbReference type="InterPro" id="IPR035472">
    <property type="entry name" value="RpiR-like_SIS"/>
</dbReference>
<evidence type="ECO:0000256" key="3">
    <source>
        <dbReference type="ARBA" id="ARBA00023152"/>
    </source>
</evidence>
<keyword evidence="4" id="KW-0804">Transcription</keyword>
<dbReference type="SUPFAM" id="SSF46689">
    <property type="entry name" value="Homeodomain-like"/>
    <property type="match status" value="1"/>
</dbReference>
<keyword evidence="8" id="KW-1185">Reference proteome</keyword>
<protein>
    <submittedName>
        <fullName evidence="7">MurR/RpiR family transcriptional regulator</fullName>
    </submittedName>
</protein>
<dbReference type="InterPro" id="IPR009057">
    <property type="entry name" value="Homeodomain-like_sf"/>
</dbReference>
<feature type="domain" description="HTH rpiR-type" evidence="5">
    <location>
        <begin position="8"/>
        <end position="84"/>
    </location>
</feature>
<dbReference type="Gene3D" id="3.40.50.10490">
    <property type="entry name" value="Glucose-6-phosphate isomerase like protein, domain 1"/>
    <property type="match status" value="1"/>
</dbReference>
<reference evidence="8" key="1">
    <citation type="journal article" date="2019" name="Int. J. Syst. Evol. Microbiol.">
        <title>The Global Catalogue of Microorganisms (GCM) 10K type strain sequencing project: providing services to taxonomists for standard genome sequencing and annotation.</title>
        <authorList>
            <consortium name="The Broad Institute Genomics Platform"/>
            <consortium name="The Broad Institute Genome Sequencing Center for Infectious Disease"/>
            <person name="Wu L."/>
            <person name="Ma J."/>
        </authorList>
    </citation>
    <scope>NUCLEOTIDE SEQUENCE [LARGE SCALE GENOMIC DNA]</scope>
    <source>
        <strain evidence="8">KCTC 42195</strain>
    </source>
</reference>
<dbReference type="InterPro" id="IPR047640">
    <property type="entry name" value="RpiR-like"/>
</dbReference>
<dbReference type="PROSITE" id="PS51464">
    <property type="entry name" value="SIS"/>
    <property type="match status" value="1"/>
</dbReference>
<proteinExistence type="predicted"/>
<evidence type="ECO:0000313" key="8">
    <source>
        <dbReference type="Proteomes" id="UP001595636"/>
    </source>
</evidence>
<evidence type="ECO:0000256" key="1">
    <source>
        <dbReference type="ARBA" id="ARBA00023015"/>
    </source>
</evidence>
<name>A0ABV7TQT0_9NEIS</name>
<evidence type="ECO:0000256" key="2">
    <source>
        <dbReference type="ARBA" id="ARBA00023125"/>
    </source>
</evidence>
<dbReference type="RefSeq" id="WP_390276735.1">
    <property type="nucleotide sequence ID" value="NZ_JBHRYH010000009.1"/>
</dbReference>
<dbReference type="CDD" id="cd05013">
    <property type="entry name" value="SIS_RpiR"/>
    <property type="match status" value="1"/>
</dbReference>
<comment type="caution">
    <text evidence="7">The sequence shown here is derived from an EMBL/GenBank/DDBJ whole genome shotgun (WGS) entry which is preliminary data.</text>
</comment>
<dbReference type="PANTHER" id="PTHR30514:SF18">
    <property type="entry name" value="RPIR-FAMILY TRANSCRIPTIONAL REGULATOR"/>
    <property type="match status" value="1"/>
</dbReference>
<dbReference type="InterPro" id="IPR036388">
    <property type="entry name" value="WH-like_DNA-bd_sf"/>
</dbReference>
<accession>A0ABV7TQT0</accession>
<organism evidence="7 8">
    <name type="scientific">Vogesella amnigena</name>
    <dbReference type="NCBI Taxonomy" id="1507449"/>
    <lineage>
        <taxon>Bacteria</taxon>
        <taxon>Pseudomonadati</taxon>
        <taxon>Pseudomonadota</taxon>
        <taxon>Betaproteobacteria</taxon>
        <taxon>Neisseriales</taxon>
        <taxon>Chromobacteriaceae</taxon>
        <taxon>Vogesella</taxon>
    </lineage>
</organism>
<dbReference type="Proteomes" id="UP001595636">
    <property type="component" value="Unassembled WGS sequence"/>
</dbReference>
<dbReference type="PANTHER" id="PTHR30514">
    <property type="entry name" value="GLUCOKINASE"/>
    <property type="match status" value="1"/>
</dbReference>
<evidence type="ECO:0000259" key="5">
    <source>
        <dbReference type="PROSITE" id="PS51071"/>
    </source>
</evidence>
<dbReference type="InterPro" id="IPR001347">
    <property type="entry name" value="SIS_dom"/>
</dbReference>
<keyword evidence="3" id="KW-0324">Glycolysis</keyword>
<feature type="domain" description="SIS" evidence="6">
    <location>
        <begin position="130"/>
        <end position="268"/>
    </location>
</feature>
<dbReference type="InterPro" id="IPR000281">
    <property type="entry name" value="HTH_RpiR"/>
</dbReference>
<dbReference type="Pfam" id="PF01418">
    <property type="entry name" value="HTH_6"/>
    <property type="match status" value="1"/>
</dbReference>